<dbReference type="Gene3D" id="1.10.246.130">
    <property type="match status" value="1"/>
</dbReference>
<dbReference type="InterPro" id="IPR052896">
    <property type="entry name" value="GGT-like_enzyme"/>
</dbReference>
<gene>
    <name evidence="1" type="primary">ywrD</name>
    <name evidence="1" type="ORF">AQS8620_01365</name>
</gene>
<name>A0A1Y5SC24_9RHOB</name>
<dbReference type="InterPro" id="IPR043137">
    <property type="entry name" value="GGT_ssub_C"/>
</dbReference>
<dbReference type="GO" id="GO:0103068">
    <property type="term" value="F:leukotriene C4 gamma-glutamyl transferase activity"/>
    <property type="evidence" value="ECO:0007669"/>
    <property type="project" value="UniProtKB-EC"/>
</dbReference>
<keyword evidence="1" id="KW-0012">Acyltransferase</keyword>
<reference evidence="1 2" key="1">
    <citation type="submission" date="2017-03" db="EMBL/GenBank/DDBJ databases">
        <authorList>
            <person name="Afonso C.L."/>
            <person name="Miller P.J."/>
            <person name="Scott M.A."/>
            <person name="Spackman E."/>
            <person name="Goraichik I."/>
            <person name="Dimitrov K.M."/>
            <person name="Suarez D.L."/>
            <person name="Swayne D.E."/>
        </authorList>
    </citation>
    <scope>NUCLEOTIDE SEQUENCE [LARGE SCALE GENOMIC DNA]</scope>
    <source>
        <strain evidence="1 2">CECT 8620</strain>
    </source>
</reference>
<dbReference type="AlphaFoldDB" id="A0A1Y5SC24"/>
<keyword evidence="2" id="KW-1185">Reference proteome</keyword>
<dbReference type="Pfam" id="PF01019">
    <property type="entry name" value="G_glu_transpept"/>
    <property type="match status" value="1"/>
</dbReference>
<dbReference type="OrthoDB" id="9781342at2"/>
<evidence type="ECO:0000313" key="1">
    <source>
        <dbReference type="EMBL" id="SLN37344.1"/>
    </source>
</evidence>
<dbReference type="PANTHER" id="PTHR43881:SF5">
    <property type="entry name" value="GAMMA-GLUTAMYLTRANSPEPTIDASE"/>
    <property type="match status" value="1"/>
</dbReference>
<accession>A0A1Y5SC24</accession>
<keyword evidence="1" id="KW-0808">Transferase</keyword>
<proteinExistence type="predicted"/>
<dbReference type="InterPro" id="IPR029055">
    <property type="entry name" value="Ntn_hydrolases_N"/>
</dbReference>
<dbReference type="Gene3D" id="3.60.20.40">
    <property type="match status" value="1"/>
</dbReference>
<evidence type="ECO:0000313" key="2">
    <source>
        <dbReference type="Proteomes" id="UP000193862"/>
    </source>
</evidence>
<organism evidence="1 2">
    <name type="scientific">Aquimixticola soesokkakensis</name>
    <dbReference type="NCBI Taxonomy" id="1519096"/>
    <lineage>
        <taxon>Bacteria</taxon>
        <taxon>Pseudomonadati</taxon>
        <taxon>Pseudomonadota</taxon>
        <taxon>Alphaproteobacteria</taxon>
        <taxon>Rhodobacterales</taxon>
        <taxon>Paracoccaceae</taxon>
        <taxon>Aquimixticola</taxon>
    </lineage>
</organism>
<dbReference type="EMBL" id="FWFS01000004">
    <property type="protein sequence ID" value="SLN37344.1"/>
    <property type="molecule type" value="Genomic_DNA"/>
</dbReference>
<dbReference type="SUPFAM" id="SSF56235">
    <property type="entry name" value="N-terminal nucleophile aminohydrolases (Ntn hydrolases)"/>
    <property type="match status" value="1"/>
</dbReference>
<dbReference type="PANTHER" id="PTHR43881">
    <property type="entry name" value="GAMMA-GLUTAMYLTRANSPEPTIDASE (AFU_ORTHOLOGUE AFUA_4G13580)"/>
    <property type="match status" value="1"/>
</dbReference>
<dbReference type="InterPro" id="IPR043138">
    <property type="entry name" value="GGT_lsub"/>
</dbReference>
<dbReference type="PRINTS" id="PR01210">
    <property type="entry name" value="GGTRANSPTASE"/>
</dbReference>
<dbReference type="EC" id="2.3.2.2" evidence="1"/>
<sequence length="526" mass="55975">MIETSMGFSCGFSAPHHSAAQAGQDILRDGGTAIEAMVSAAATIAVTYPHMNGLGGDGFWLIHRRDKPPVGIFAAGPSAALASLAWYADRGVSLSTTGEIPPRGPLAALTVPGTVDGWAQALRLVERPRPLSQLLAPAIAHARDGIAVTANQQRNTALKLEGIRSVAGFAQTYLQDGDVPQRASRFYQPALADTLEQLARHGLRSFYEGEIAARHAQFCATEGSPLRQADFTAYHAQQVTPLQLTTRHGTLFNMTPPTQGAVSLAILGIADHHAPAPLDSPAFHHRLIEAVKQAILWRNSHLGDGTDTRALLSPDTLARMAARIDPNRAAPWPHRPAEGDTIWMGAADRHGTVVSFIQSTFWEYGSGLTCPDTGIAFQNRGAGFSLAAGPNQLAPRKRPFHTLNPALAQLKDGRVMAYGTMGGEGQPQTQAQIFTRYVQCAQGLQRAITAPRWLLGRTWGDASTTLKYEDRFDPALIDALRGAGHICEAMGSFSDNAGHAGAVVSHANGLIEAAFDPRADGAALVA</sequence>
<dbReference type="Proteomes" id="UP000193862">
    <property type="component" value="Unassembled WGS sequence"/>
</dbReference>
<protein>
    <submittedName>
        <fullName evidence="1">Putative gamma-glutamyltransferase YwrD</fullName>
        <ecNumber evidence="1">2.3.2.2</ecNumber>
    </submittedName>
</protein>
<dbReference type="RefSeq" id="WP_085836078.1">
    <property type="nucleotide sequence ID" value="NZ_FWFS01000004.1"/>
</dbReference>